<dbReference type="VEuPathDB" id="FungiDB:MAN_00363"/>
<evidence type="ECO:0000256" key="1">
    <source>
        <dbReference type="SAM" id="MobiDB-lite"/>
    </source>
</evidence>
<dbReference type="AlphaFoldDB" id="A0A0B4GRN7"/>
<evidence type="ECO:0000313" key="2">
    <source>
        <dbReference type="EMBL" id="KID70764.1"/>
    </source>
</evidence>
<comment type="caution">
    <text evidence="2">The sequence shown here is derived from an EMBL/GenBank/DDBJ whole genome shotgun (WGS) entry which is preliminary data.</text>
</comment>
<feature type="compositionally biased region" description="Polar residues" evidence="1">
    <location>
        <begin position="166"/>
        <end position="177"/>
    </location>
</feature>
<feature type="region of interest" description="Disordered" evidence="1">
    <location>
        <begin position="509"/>
        <end position="635"/>
    </location>
</feature>
<protein>
    <submittedName>
        <fullName evidence="2">Uncharacterized protein</fullName>
    </submittedName>
</protein>
<feature type="compositionally biased region" description="Polar residues" evidence="1">
    <location>
        <begin position="139"/>
        <end position="158"/>
    </location>
</feature>
<proteinExistence type="predicted"/>
<feature type="region of interest" description="Disordered" evidence="1">
    <location>
        <begin position="124"/>
        <end position="198"/>
    </location>
</feature>
<feature type="compositionally biased region" description="Basic and acidic residues" evidence="1">
    <location>
        <begin position="598"/>
        <end position="615"/>
    </location>
</feature>
<accession>A0A0B4GRN7</accession>
<dbReference type="HOGENOM" id="CLU_018254_1_0_1"/>
<feature type="compositionally biased region" description="Basic and acidic residues" evidence="1">
    <location>
        <begin position="512"/>
        <end position="535"/>
    </location>
</feature>
<evidence type="ECO:0000313" key="3">
    <source>
        <dbReference type="Proteomes" id="UP000031186"/>
    </source>
</evidence>
<dbReference type="OrthoDB" id="3538943at2759"/>
<dbReference type="EMBL" id="AZNF01000001">
    <property type="protein sequence ID" value="KID70764.1"/>
    <property type="molecule type" value="Genomic_DNA"/>
</dbReference>
<name>A0A0B4GRN7_METAF</name>
<gene>
    <name evidence="2" type="ORF">MAN_00363</name>
</gene>
<organism evidence="2 3">
    <name type="scientific">Metarhizium anisopliae (strain ARSEF 549)</name>
    <dbReference type="NCBI Taxonomy" id="3151832"/>
    <lineage>
        <taxon>Eukaryota</taxon>
        <taxon>Fungi</taxon>
        <taxon>Dikarya</taxon>
        <taxon>Ascomycota</taxon>
        <taxon>Pezizomycotina</taxon>
        <taxon>Sordariomycetes</taxon>
        <taxon>Hypocreomycetidae</taxon>
        <taxon>Hypocreales</taxon>
        <taxon>Clavicipitaceae</taxon>
        <taxon>Metarhizium</taxon>
    </lineage>
</organism>
<dbReference type="Proteomes" id="UP000031186">
    <property type="component" value="Unassembled WGS sequence"/>
</dbReference>
<sequence>MSVTSSPQQNIQALLRRRSLTVVPQDQQNILDKDGAWAVEGNQRQGQPHVPNHVLETITEAFLRRKERKSKLVNINELPETFQLSSDGGNDESAKKHGTVNADDLLNAIQCHSVDRIVESVEDQLNKEQQDAGDDEQSDGQSSTSSEAHSRLTWSTSPDRGARQRPLTTPSQSQVIQETPIPNPRPGLLNTLPQPEPHRLAVRTAKEDEEEEDEMDMRLPQAHEQPDIRINLESTRPQVKSTPAMNIASQVVETETPPCAQPNQDVIPYTVDSNRVSARIDPGTPQKRRKRFKMYDINTTPVKPVNASTSFTRLPNTLRIKEVESSLSTSSSSLIPATCLTASTQNSTTVAPPLASPIPLPNPNDHEPRSLAPTTACIPTEPQAHSVNPRISPVTASNPYILFTTTYPSYPSQNGTLKNFVNACICLEFLASGRALREFLYDDFIRAYSAEYRKYVTGARAGQEPLPAVEWFNMLQGEPEYSKMVITKQNLQHVLDMFPDEVARTRRYLSHKTREPGNEKAVEGRGKPLSRDHVVNADVPTPDISPPRPAKRQRPSPPSPELGSDAHEPRDAAPPSPVRSKAPRASQYFERLASATKSDARKQRSAEERKALLREHIRRRKASGTLSSRSRHGST</sequence>
<reference evidence="2 3" key="1">
    <citation type="journal article" date="2014" name="Proc. Natl. Acad. Sci. U.S.A.">
        <title>Trajectory and genomic determinants of fungal-pathogen speciation and host adaptation.</title>
        <authorList>
            <person name="Hu X."/>
            <person name="Xiao G."/>
            <person name="Zheng P."/>
            <person name="Shang Y."/>
            <person name="Su Y."/>
            <person name="Zhang X."/>
            <person name="Liu X."/>
            <person name="Zhan S."/>
            <person name="St Leger R.J."/>
            <person name="Wang C."/>
        </authorList>
    </citation>
    <scope>NUCLEOTIDE SEQUENCE [LARGE SCALE GENOMIC DNA]</scope>
    <source>
        <strain evidence="2 3">ARSEF 549</strain>
    </source>
</reference>
<feature type="non-terminal residue" evidence="2">
    <location>
        <position position="1"/>
    </location>
</feature>
<keyword evidence="3" id="KW-1185">Reference proteome</keyword>